<gene>
    <name evidence="2" type="ORF">AB1Y20_002020</name>
</gene>
<keyword evidence="3" id="KW-1185">Reference proteome</keyword>
<dbReference type="EMBL" id="JBGBPQ010000011">
    <property type="protein sequence ID" value="KAL1515392.1"/>
    <property type="molecule type" value="Genomic_DNA"/>
</dbReference>
<proteinExistence type="predicted"/>
<accession>A0AB34J7D1</accession>
<evidence type="ECO:0000313" key="2">
    <source>
        <dbReference type="EMBL" id="KAL1515392.1"/>
    </source>
</evidence>
<evidence type="ECO:0000256" key="1">
    <source>
        <dbReference type="SAM" id="MobiDB-lite"/>
    </source>
</evidence>
<feature type="region of interest" description="Disordered" evidence="1">
    <location>
        <begin position="104"/>
        <end position="129"/>
    </location>
</feature>
<organism evidence="2 3">
    <name type="scientific">Prymnesium parvum</name>
    <name type="common">Toxic golden alga</name>
    <dbReference type="NCBI Taxonomy" id="97485"/>
    <lineage>
        <taxon>Eukaryota</taxon>
        <taxon>Haptista</taxon>
        <taxon>Haptophyta</taxon>
        <taxon>Prymnesiophyceae</taxon>
        <taxon>Prymnesiales</taxon>
        <taxon>Prymnesiaceae</taxon>
        <taxon>Prymnesium</taxon>
    </lineage>
</organism>
<name>A0AB34J7D1_PRYPA</name>
<dbReference type="AlphaFoldDB" id="A0AB34J7D1"/>
<evidence type="ECO:0000313" key="3">
    <source>
        <dbReference type="Proteomes" id="UP001515480"/>
    </source>
</evidence>
<sequence length="129" mass="14964">MRLSWMGQVAPFRDWAVSAIEMLMADAHCNAMGSWQPMYRVRDQPDRHMEDLHTTLDQERLMSSAPMEDAGMEEMDAMFETPRTIDVISDVHFNRQPCTCRTDGWDRSTPSMCGKRRRDDWASDGPSLY</sequence>
<dbReference type="Proteomes" id="UP001515480">
    <property type="component" value="Unassembled WGS sequence"/>
</dbReference>
<protein>
    <submittedName>
        <fullName evidence="2">Uncharacterized protein</fullName>
    </submittedName>
</protein>
<comment type="caution">
    <text evidence="2">The sequence shown here is derived from an EMBL/GenBank/DDBJ whole genome shotgun (WGS) entry which is preliminary data.</text>
</comment>
<reference evidence="2 3" key="1">
    <citation type="journal article" date="2024" name="Science">
        <title>Giant polyketide synthase enzymes in the biosynthesis of giant marine polyether toxins.</title>
        <authorList>
            <person name="Fallon T.R."/>
            <person name="Shende V.V."/>
            <person name="Wierzbicki I.H."/>
            <person name="Pendleton A.L."/>
            <person name="Watervoot N.F."/>
            <person name="Auber R.P."/>
            <person name="Gonzalez D.J."/>
            <person name="Wisecaver J.H."/>
            <person name="Moore B.S."/>
        </authorList>
    </citation>
    <scope>NUCLEOTIDE SEQUENCE [LARGE SCALE GENOMIC DNA]</scope>
    <source>
        <strain evidence="2 3">12B1</strain>
    </source>
</reference>